<evidence type="ECO:0000256" key="5">
    <source>
        <dbReference type="ARBA" id="ARBA00022801"/>
    </source>
</evidence>
<proteinExistence type="predicted"/>
<protein>
    <recommendedName>
        <fullName evidence="7">RNase H type-1 domain-containing protein</fullName>
    </recommendedName>
</protein>
<evidence type="ECO:0000313" key="8">
    <source>
        <dbReference type="EMBL" id="KYP79177.1"/>
    </source>
</evidence>
<evidence type="ECO:0000256" key="1">
    <source>
        <dbReference type="ARBA" id="ARBA00022679"/>
    </source>
</evidence>
<evidence type="ECO:0000313" key="9">
    <source>
        <dbReference type="Proteomes" id="UP000075243"/>
    </source>
</evidence>
<dbReference type="GO" id="GO:0004523">
    <property type="term" value="F:RNA-DNA hybrid ribonuclease activity"/>
    <property type="evidence" value="ECO:0007669"/>
    <property type="project" value="InterPro"/>
</dbReference>
<keyword evidence="1" id="KW-0808">Transferase</keyword>
<dbReference type="InterPro" id="IPR002156">
    <property type="entry name" value="RNaseH_domain"/>
</dbReference>
<keyword evidence="6" id="KW-0695">RNA-directed DNA polymerase</keyword>
<dbReference type="InterPro" id="IPR012337">
    <property type="entry name" value="RNaseH-like_sf"/>
</dbReference>
<evidence type="ECO:0000256" key="2">
    <source>
        <dbReference type="ARBA" id="ARBA00022695"/>
    </source>
</evidence>
<dbReference type="SUPFAM" id="SSF53098">
    <property type="entry name" value="Ribonuclease H-like"/>
    <property type="match status" value="1"/>
</dbReference>
<dbReference type="Gene3D" id="3.30.420.10">
    <property type="entry name" value="Ribonuclease H-like superfamily/Ribonuclease H"/>
    <property type="match status" value="1"/>
</dbReference>
<dbReference type="InterPro" id="IPR043502">
    <property type="entry name" value="DNA/RNA_pol_sf"/>
</dbReference>
<organism evidence="8 9">
    <name type="scientific">Cajanus cajan</name>
    <name type="common">Pigeon pea</name>
    <name type="synonym">Cajanus indicus</name>
    <dbReference type="NCBI Taxonomy" id="3821"/>
    <lineage>
        <taxon>Eukaryota</taxon>
        <taxon>Viridiplantae</taxon>
        <taxon>Streptophyta</taxon>
        <taxon>Embryophyta</taxon>
        <taxon>Tracheophyta</taxon>
        <taxon>Spermatophyta</taxon>
        <taxon>Magnoliopsida</taxon>
        <taxon>eudicotyledons</taxon>
        <taxon>Gunneridae</taxon>
        <taxon>Pentapetalae</taxon>
        <taxon>rosids</taxon>
        <taxon>fabids</taxon>
        <taxon>Fabales</taxon>
        <taxon>Fabaceae</taxon>
        <taxon>Papilionoideae</taxon>
        <taxon>50 kb inversion clade</taxon>
        <taxon>NPAAA clade</taxon>
        <taxon>indigoferoid/millettioid clade</taxon>
        <taxon>Phaseoleae</taxon>
        <taxon>Cajanus</taxon>
    </lineage>
</organism>
<dbReference type="AlphaFoldDB" id="A0A151UIQ1"/>
<evidence type="ECO:0000256" key="6">
    <source>
        <dbReference type="ARBA" id="ARBA00022918"/>
    </source>
</evidence>
<accession>A0A151UIQ1</accession>
<keyword evidence="9" id="KW-1185">Reference proteome</keyword>
<reference evidence="8" key="1">
    <citation type="journal article" date="2012" name="Nat. Biotechnol.">
        <title>Draft genome sequence of pigeonpea (Cajanus cajan), an orphan legume crop of resource-poor farmers.</title>
        <authorList>
            <person name="Varshney R.K."/>
            <person name="Chen W."/>
            <person name="Li Y."/>
            <person name="Bharti A.K."/>
            <person name="Saxena R.K."/>
            <person name="Schlueter J.A."/>
            <person name="Donoghue M.T."/>
            <person name="Azam S."/>
            <person name="Fan G."/>
            <person name="Whaley A.M."/>
            <person name="Farmer A.D."/>
            <person name="Sheridan J."/>
            <person name="Iwata A."/>
            <person name="Tuteja R."/>
            <person name="Penmetsa R.V."/>
            <person name="Wu W."/>
            <person name="Upadhyaya H.D."/>
            <person name="Yang S.P."/>
            <person name="Shah T."/>
            <person name="Saxena K.B."/>
            <person name="Michael T."/>
            <person name="McCombie W.R."/>
            <person name="Yang B."/>
            <person name="Zhang G."/>
            <person name="Yang H."/>
            <person name="Wang J."/>
            <person name="Spillane C."/>
            <person name="Cook D.R."/>
            <person name="May G.D."/>
            <person name="Xu X."/>
            <person name="Jackson S.A."/>
        </authorList>
    </citation>
    <scope>NUCLEOTIDE SEQUENCE [LARGE SCALE GENOMIC DNA]</scope>
</reference>
<name>A0A151UIQ1_CAJCA</name>
<dbReference type="InterPro" id="IPR041373">
    <property type="entry name" value="RT_RNaseH"/>
</dbReference>
<dbReference type="GO" id="GO:0003964">
    <property type="term" value="F:RNA-directed DNA polymerase activity"/>
    <property type="evidence" value="ECO:0007669"/>
    <property type="project" value="UniProtKB-KW"/>
</dbReference>
<dbReference type="PANTHER" id="PTHR48475:SF1">
    <property type="entry name" value="RNASE H TYPE-1 DOMAIN-CONTAINING PROTEIN"/>
    <property type="match status" value="1"/>
</dbReference>
<dbReference type="SUPFAM" id="SSF56672">
    <property type="entry name" value="DNA/RNA polymerases"/>
    <property type="match status" value="1"/>
</dbReference>
<dbReference type="GO" id="GO:0003676">
    <property type="term" value="F:nucleic acid binding"/>
    <property type="evidence" value="ECO:0007669"/>
    <property type="project" value="InterPro"/>
</dbReference>
<dbReference type="Gramene" id="C.cajan_47584.t">
    <property type="protein sequence ID" value="C.cajan_47584.t"/>
    <property type="gene ID" value="C.cajan_47584"/>
</dbReference>
<evidence type="ECO:0000259" key="7">
    <source>
        <dbReference type="PROSITE" id="PS50879"/>
    </source>
</evidence>
<dbReference type="Proteomes" id="UP000075243">
    <property type="component" value="Unassembled WGS sequence"/>
</dbReference>
<keyword evidence="2" id="KW-0548">Nucleotidyltransferase</keyword>
<dbReference type="EMBL" id="AGCT01071993">
    <property type="protein sequence ID" value="KYP79177.1"/>
    <property type="molecule type" value="Genomic_DNA"/>
</dbReference>
<sequence length="495" mass="56906">MKYFPSSLTKHAFTWFTTLLPNSINTWAQLEGNFHDHFFYIPEHELVKIAATGLDLSIRKKLVNEQLRDMAQLAEKVRRIEQIKLEKERLRKFDRFVRKEKVAYLENTNTKIGDDINHEGSSEDFEVNIAELRPGPTYQCQMLKPGDNMEGSSTKRYSFDVTKADKIFDILLNDKQISLPENHKIPPFEQRKGKKFCKYHNMYGHWTNNYVRFRDMIEKAITDGRLTFEEKDMKVDTDPFAAHTNEGSRSLFELKSSNIGLHGQSNIKAYLAYPPVIAPPSKGKQLKLYISANDSTIVGMLEQDDDNGIERVIYYLSGMLVGAENRYTPLEKLCLSLYFACTKLKYYLRPFDVVVFCRSNVIKYMLCKPVLHSRIGKWALALTEYSLTFEPLKSTKGQIIADFLVDHSKITEEIDYLTTKPWELFFDGSKHELGTGVGLLIISPEGIPTKLSLKMNKGYSNNETEYQALITGLEILNELSARNVVIRGDSQLVIK</sequence>
<dbReference type="PANTHER" id="PTHR48475">
    <property type="entry name" value="RIBONUCLEASE H"/>
    <property type="match status" value="1"/>
</dbReference>
<dbReference type="InterPro" id="IPR036397">
    <property type="entry name" value="RNaseH_sf"/>
</dbReference>
<dbReference type="Pfam" id="PF17917">
    <property type="entry name" value="RT_RNaseH"/>
    <property type="match status" value="1"/>
</dbReference>
<keyword evidence="4" id="KW-0255">Endonuclease</keyword>
<dbReference type="Pfam" id="PF13456">
    <property type="entry name" value="RVT_3"/>
    <property type="match status" value="1"/>
</dbReference>
<evidence type="ECO:0000256" key="3">
    <source>
        <dbReference type="ARBA" id="ARBA00022722"/>
    </source>
</evidence>
<feature type="domain" description="RNase H type-1" evidence="7">
    <location>
        <begin position="418"/>
        <end position="495"/>
    </location>
</feature>
<comment type="caution">
    <text evidence="8">The sequence shown here is derived from an EMBL/GenBank/DDBJ whole genome shotgun (WGS) entry which is preliminary data.</text>
</comment>
<gene>
    <name evidence="8" type="ORF">KK1_048598</name>
</gene>
<keyword evidence="5" id="KW-0378">Hydrolase</keyword>
<keyword evidence="3" id="KW-0540">Nuclease</keyword>
<dbReference type="PROSITE" id="PS50879">
    <property type="entry name" value="RNASE_H_1"/>
    <property type="match status" value="1"/>
</dbReference>
<evidence type="ECO:0000256" key="4">
    <source>
        <dbReference type="ARBA" id="ARBA00022759"/>
    </source>
</evidence>